<feature type="region of interest" description="Disordered" evidence="1">
    <location>
        <begin position="230"/>
        <end position="253"/>
    </location>
</feature>
<proteinExistence type="predicted"/>
<gene>
    <name evidence="2" type="ORF">FB563_4272</name>
</gene>
<name>A0A542UJG9_9ACTN</name>
<evidence type="ECO:0000313" key="3">
    <source>
        <dbReference type="Proteomes" id="UP000318103"/>
    </source>
</evidence>
<feature type="compositionally biased region" description="Pro residues" evidence="1">
    <location>
        <begin position="286"/>
        <end position="295"/>
    </location>
</feature>
<dbReference type="InterPro" id="IPR038332">
    <property type="entry name" value="PPE_sf"/>
</dbReference>
<feature type="compositionally biased region" description="Polar residues" evidence="1">
    <location>
        <begin position="231"/>
        <end position="243"/>
    </location>
</feature>
<evidence type="ECO:0000313" key="2">
    <source>
        <dbReference type="EMBL" id="TQK99209.1"/>
    </source>
</evidence>
<comment type="caution">
    <text evidence="2">The sequence shown here is derived from an EMBL/GenBank/DDBJ whole genome shotgun (WGS) entry which is preliminary data.</text>
</comment>
<keyword evidence="3" id="KW-1185">Reference proteome</keyword>
<feature type="compositionally biased region" description="Basic and acidic residues" evidence="1">
    <location>
        <begin position="535"/>
        <end position="555"/>
    </location>
</feature>
<feature type="region of interest" description="Disordered" evidence="1">
    <location>
        <begin position="279"/>
        <end position="574"/>
    </location>
</feature>
<organism evidence="2 3">
    <name type="scientific">Streptomyces puniciscabiei</name>
    <dbReference type="NCBI Taxonomy" id="164348"/>
    <lineage>
        <taxon>Bacteria</taxon>
        <taxon>Bacillati</taxon>
        <taxon>Actinomycetota</taxon>
        <taxon>Actinomycetes</taxon>
        <taxon>Kitasatosporales</taxon>
        <taxon>Streptomycetaceae</taxon>
        <taxon>Streptomyces</taxon>
    </lineage>
</organism>
<protein>
    <recommendedName>
        <fullName evidence="4">PPE family protein</fullName>
    </recommendedName>
</protein>
<dbReference type="AlphaFoldDB" id="A0A542UJG9"/>
<feature type="compositionally biased region" description="Basic and acidic residues" evidence="1">
    <location>
        <begin position="443"/>
        <end position="456"/>
    </location>
</feature>
<reference evidence="2 3" key="1">
    <citation type="submission" date="2019-06" db="EMBL/GenBank/DDBJ databases">
        <title>Sequencing the genomes of 1000 actinobacteria strains.</title>
        <authorList>
            <person name="Klenk H.-P."/>
        </authorList>
    </citation>
    <scope>NUCLEOTIDE SEQUENCE [LARGE SCALE GENOMIC DNA]</scope>
    <source>
        <strain evidence="2 3">DSM 41929</strain>
    </source>
</reference>
<evidence type="ECO:0008006" key="4">
    <source>
        <dbReference type="Google" id="ProtNLM"/>
    </source>
</evidence>
<accession>A0A542UJG9</accession>
<dbReference type="Gene3D" id="1.20.1260.20">
    <property type="entry name" value="PPE superfamily"/>
    <property type="match status" value="1"/>
</dbReference>
<dbReference type="EMBL" id="VFNX01000001">
    <property type="protein sequence ID" value="TQK99209.1"/>
    <property type="molecule type" value="Genomic_DNA"/>
</dbReference>
<dbReference type="Proteomes" id="UP000318103">
    <property type="component" value="Unassembled WGS sequence"/>
</dbReference>
<feature type="region of interest" description="Disordered" evidence="1">
    <location>
        <begin position="135"/>
        <end position="154"/>
    </location>
</feature>
<feature type="compositionally biased region" description="Gly residues" evidence="1">
    <location>
        <begin position="361"/>
        <end position="376"/>
    </location>
</feature>
<evidence type="ECO:0000256" key="1">
    <source>
        <dbReference type="SAM" id="MobiDB-lite"/>
    </source>
</evidence>
<sequence length="574" mass="59381">MSDFVSRMWETVRQERFLLQDPEQLWAMVESADGPTVSGLGELLKEAAKTIREIGGDLRTHSMAVEWEGEGGAAFRTWCYQAALTTVSLGDYSENAGKWLGHAADTLHEVKPQLEILRKQSAGPRSVLEAHAAKATDVGDHGGGPSDSAVAKAKTQYANTRAEAGGLMMKLAQSYTASTEQISALKAPTFPELPQRFVPDRFGGETHISAPTDGGKGTYPGTPVRTEVPARQTTVDSTVSRTSPVPRASVPHHPADVASVTDVPLPRHHVEAANTVIDSTGTLPSPVIPASPSTPPVGAGGSPDGRTPVVTGPLPPAFGTGTPLPPSVRGGSERPVYGVRGPLATPSGPGTSAGPRIPGRGFSGPYGPGATGGQPGAGPVPTGSPSARSGGGITGGRPVSPTPGRPGGAFPRGNVIGGTPNEQQAPSGRGAELRSPAAGAMPARDDERSANREGVARGRMPASSNGIVGGQPRPSRDRKRAGFTSRGVRPASEASADEPPQQRGGPSRGASTPIPKRDDRSARARRTSSCETDQAEDREHQAEENAEHQAEEKKNRPLPPPLPKGPDGDLGREG</sequence>